<proteinExistence type="predicted"/>
<feature type="region of interest" description="Disordered" evidence="1">
    <location>
        <begin position="56"/>
        <end position="80"/>
    </location>
</feature>
<evidence type="ECO:0000313" key="3">
    <source>
        <dbReference type="Proteomes" id="UP000240987"/>
    </source>
</evidence>
<dbReference type="EMBL" id="PYMJ01000002">
    <property type="protein sequence ID" value="PSU50866.1"/>
    <property type="molecule type" value="Genomic_DNA"/>
</dbReference>
<sequence>MIIKGKPVRDLSFKLNTLFRGVGCLLLLLLLMNLHTVTDNLSNSAFALQQLTLPASAGEKPSSLPEEPLAASSEENTPSSEAITAVEDEIFELRQAALVRFANKFNFPDSVEFYSLASSENWMFSPATVMEKDNVLNLTTCGYYAAKNAMGLSRERVPFIVDLVYDFLNKKYSVYGYFKDDRARYYQFDGSKKPVELNRNRFRNKWDVACKPLNVDKYDDILSLATAGRFDPKEDITFKRQLNAFDDKVQAEIASCVEGEALTASVSGLSARKNLCLINAQCSILEGVAKSKCDLVNQTCSGDDKSLLCKTTTKTQVAS</sequence>
<dbReference type="AlphaFoldDB" id="A0A2T3JP83"/>
<protein>
    <submittedName>
        <fullName evidence="2">Uncharacterized protein</fullName>
    </submittedName>
</protein>
<dbReference type="OrthoDB" id="5811906at2"/>
<organism evidence="2 3">
    <name type="scientific">Photobacterium frigidiphilum</name>
    <dbReference type="NCBI Taxonomy" id="264736"/>
    <lineage>
        <taxon>Bacteria</taxon>
        <taxon>Pseudomonadati</taxon>
        <taxon>Pseudomonadota</taxon>
        <taxon>Gammaproteobacteria</taxon>
        <taxon>Vibrionales</taxon>
        <taxon>Vibrionaceae</taxon>
        <taxon>Photobacterium</taxon>
    </lineage>
</organism>
<gene>
    <name evidence="2" type="ORF">C9J12_02505</name>
</gene>
<accession>A0A2T3JP83</accession>
<dbReference type="Proteomes" id="UP000240987">
    <property type="component" value="Unassembled WGS sequence"/>
</dbReference>
<reference evidence="2 3" key="1">
    <citation type="submission" date="2018-01" db="EMBL/GenBank/DDBJ databases">
        <title>Whole genome sequencing of Histamine producing bacteria.</title>
        <authorList>
            <person name="Butler K."/>
        </authorList>
    </citation>
    <scope>NUCLEOTIDE SEQUENCE [LARGE SCALE GENOMIC DNA]</scope>
    <source>
        <strain evidence="2 3">JCM 12947</strain>
    </source>
</reference>
<name>A0A2T3JP83_9GAMM</name>
<evidence type="ECO:0000256" key="1">
    <source>
        <dbReference type="SAM" id="MobiDB-lite"/>
    </source>
</evidence>
<keyword evidence="3" id="KW-1185">Reference proteome</keyword>
<dbReference type="RefSeq" id="WP_107241269.1">
    <property type="nucleotide sequence ID" value="NZ_PYMJ01000002.1"/>
</dbReference>
<comment type="caution">
    <text evidence="2">The sequence shown here is derived from an EMBL/GenBank/DDBJ whole genome shotgun (WGS) entry which is preliminary data.</text>
</comment>
<evidence type="ECO:0000313" key="2">
    <source>
        <dbReference type="EMBL" id="PSU50866.1"/>
    </source>
</evidence>